<dbReference type="InterPro" id="IPR046348">
    <property type="entry name" value="SIS_dom_sf"/>
</dbReference>
<dbReference type="PANTHER" id="PTHR30514:SF1">
    <property type="entry name" value="HTH-TYPE TRANSCRIPTIONAL REGULATOR HEXR-RELATED"/>
    <property type="match status" value="1"/>
</dbReference>
<evidence type="ECO:0000259" key="4">
    <source>
        <dbReference type="PROSITE" id="PS51071"/>
    </source>
</evidence>
<feature type="domain" description="HTH rpiR-type" evidence="4">
    <location>
        <begin position="1"/>
        <end position="73"/>
    </location>
</feature>
<dbReference type="GO" id="GO:0097367">
    <property type="term" value="F:carbohydrate derivative binding"/>
    <property type="evidence" value="ECO:0007669"/>
    <property type="project" value="InterPro"/>
</dbReference>
<comment type="caution">
    <text evidence="6">The sequence shown here is derived from an EMBL/GenBank/DDBJ whole genome shotgun (WGS) entry which is preliminary data.</text>
</comment>
<protein>
    <submittedName>
        <fullName evidence="6">HTH-type transcriptional regulator GlvR</fullName>
    </submittedName>
</protein>
<dbReference type="GO" id="GO:0003700">
    <property type="term" value="F:DNA-binding transcription factor activity"/>
    <property type="evidence" value="ECO:0007669"/>
    <property type="project" value="InterPro"/>
</dbReference>
<evidence type="ECO:0000313" key="6">
    <source>
        <dbReference type="EMBL" id="MPN17911.1"/>
    </source>
</evidence>
<evidence type="ECO:0000256" key="2">
    <source>
        <dbReference type="ARBA" id="ARBA00023125"/>
    </source>
</evidence>
<keyword evidence="2" id="KW-0238">DNA-binding</keyword>
<dbReference type="InterPro" id="IPR009057">
    <property type="entry name" value="Homeodomain-like_sf"/>
</dbReference>
<dbReference type="InterPro" id="IPR047640">
    <property type="entry name" value="RpiR-like"/>
</dbReference>
<name>A0A645FTW7_9ZZZZ</name>
<dbReference type="InterPro" id="IPR000281">
    <property type="entry name" value="HTH_RpiR"/>
</dbReference>
<evidence type="ECO:0000259" key="5">
    <source>
        <dbReference type="PROSITE" id="PS51464"/>
    </source>
</evidence>
<dbReference type="Pfam" id="PF01380">
    <property type="entry name" value="SIS"/>
    <property type="match status" value="1"/>
</dbReference>
<dbReference type="Pfam" id="PF01418">
    <property type="entry name" value="HTH_6"/>
    <property type="match status" value="1"/>
</dbReference>
<dbReference type="SUPFAM" id="SSF46689">
    <property type="entry name" value="Homeodomain-like"/>
    <property type="match status" value="1"/>
</dbReference>
<dbReference type="SUPFAM" id="SSF53697">
    <property type="entry name" value="SIS domain"/>
    <property type="match status" value="1"/>
</dbReference>
<evidence type="ECO:0000256" key="1">
    <source>
        <dbReference type="ARBA" id="ARBA00023015"/>
    </source>
</evidence>
<sequence>MFTNEQVQTLNELELEVYNYVLANMHKVTKMKIRDLASEVHVSTSTILRFCNKVGSEGFSEFKIQLKLYLQHRDVIPVYEDITMVRNFLDDIDKPKFQEKINKIVDLILSHEHVIFFGIGDSGILGKLGARLLSNVGKFSQVIDDPFYPFSTDNSLVIVLSVSGEVKEVIDKMKIFKQHSSTIISITNTDKCTVARMSDVNIAYFMPFLRTSDNFNLTTQAPLVMILEMIEHKVYEILSTKTEC</sequence>
<accession>A0A645FTW7</accession>
<dbReference type="AlphaFoldDB" id="A0A645FTW7"/>
<dbReference type="GO" id="GO:1901135">
    <property type="term" value="P:carbohydrate derivative metabolic process"/>
    <property type="evidence" value="ECO:0007669"/>
    <property type="project" value="InterPro"/>
</dbReference>
<dbReference type="InterPro" id="IPR001347">
    <property type="entry name" value="SIS_dom"/>
</dbReference>
<dbReference type="PROSITE" id="PS51071">
    <property type="entry name" value="HTH_RPIR"/>
    <property type="match status" value="1"/>
</dbReference>
<gene>
    <name evidence="6" type="primary">glvR_9</name>
    <name evidence="6" type="ORF">SDC9_165267</name>
</gene>
<dbReference type="PROSITE" id="PS51464">
    <property type="entry name" value="SIS"/>
    <property type="match status" value="1"/>
</dbReference>
<keyword evidence="1" id="KW-0805">Transcription regulation</keyword>
<organism evidence="6">
    <name type="scientific">bioreactor metagenome</name>
    <dbReference type="NCBI Taxonomy" id="1076179"/>
    <lineage>
        <taxon>unclassified sequences</taxon>
        <taxon>metagenomes</taxon>
        <taxon>ecological metagenomes</taxon>
    </lineage>
</organism>
<proteinExistence type="predicted"/>
<dbReference type="PANTHER" id="PTHR30514">
    <property type="entry name" value="GLUCOKINASE"/>
    <property type="match status" value="1"/>
</dbReference>
<dbReference type="Gene3D" id="3.40.50.10490">
    <property type="entry name" value="Glucose-6-phosphate isomerase like protein, domain 1"/>
    <property type="match status" value="1"/>
</dbReference>
<dbReference type="InterPro" id="IPR035472">
    <property type="entry name" value="RpiR-like_SIS"/>
</dbReference>
<dbReference type="CDD" id="cd05013">
    <property type="entry name" value="SIS_RpiR"/>
    <property type="match status" value="1"/>
</dbReference>
<evidence type="ECO:0000256" key="3">
    <source>
        <dbReference type="ARBA" id="ARBA00023163"/>
    </source>
</evidence>
<reference evidence="6" key="1">
    <citation type="submission" date="2019-08" db="EMBL/GenBank/DDBJ databases">
        <authorList>
            <person name="Kucharzyk K."/>
            <person name="Murdoch R.W."/>
            <person name="Higgins S."/>
            <person name="Loffler F."/>
        </authorList>
    </citation>
    <scope>NUCLEOTIDE SEQUENCE</scope>
</reference>
<dbReference type="GO" id="GO:0003677">
    <property type="term" value="F:DNA binding"/>
    <property type="evidence" value="ECO:0007669"/>
    <property type="project" value="UniProtKB-KW"/>
</dbReference>
<dbReference type="InterPro" id="IPR036388">
    <property type="entry name" value="WH-like_DNA-bd_sf"/>
</dbReference>
<feature type="domain" description="SIS" evidence="5">
    <location>
        <begin position="104"/>
        <end position="240"/>
    </location>
</feature>
<dbReference type="EMBL" id="VSSQ01065150">
    <property type="protein sequence ID" value="MPN17911.1"/>
    <property type="molecule type" value="Genomic_DNA"/>
</dbReference>
<keyword evidence="3" id="KW-0804">Transcription</keyword>
<dbReference type="Gene3D" id="1.10.10.10">
    <property type="entry name" value="Winged helix-like DNA-binding domain superfamily/Winged helix DNA-binding domain"/>
    <property type="match status" value="1"/>
</dbReference>